<proteinExistence type="inferred from homology"/>
<name>A0A3B0MN78_9GAMM</name>
<dbReference type="PANTHER" id="PTHR33219">
    <property type="entry name" value="YLMG HOMOLOG PROTEIN 2, CHLOROPLASTIC"/>
    <property type="match status" value="1"/>
</dbReference>
<comment type="similarity">
    <text evidence="1">Belongs to the YggT family.</text>
</comment>
<dbReference type="Pfam" id="PF02325">
    <property type="entry name" value="CCB3_YggT"/>
    <property type="match status" value="2"/>
</dbReference>
<sequence length="195" mass="22269">MQFLTFIVPTIIQLYIIILLLRVWMQWVRADFYNPFSQFVVKTTQPIVGPLRRFIPAIGAIDTATLLVAYIITIANILFVMWATNTLALISIALLPISFIQLLTYAGKLVFWLILIRAILSWISQGRNPIDYMLMQLTEPLMSPIRRIIPAMGGLDFSAMIVMLILIALNYLRLDILLFIDPTITSILYSVGYLM</sequence>
<dbReference type="EMBL" id="UFQR01000007">
    <property type="protein sequence ID" value="SSW95816.1"/>
    <property type="molecule type" value="Genomic_DNA"/>
</dbReference>
<evidence type="ECO:0000313" key="3">
    <source>
        <dbReference type="EMBL" id="SSW95816.1"/>
    </source>
</evidence>
<dbReference type="PANTHER" id="PTHR33219:SF14">
    <property type="entry name" value="PROTEIN COFACTOR ASSEMBLY OF COMPLEX C SUBUNIT B CCB3, CHLOROPLASTIC-RELATED"/>
    <property type="match status" value="1"/>
</dbReference>
<accession>A0A3B0MN78</accession>
<keyword evidence="2" id="KW-0812">Transmembrane</keyword>
<dbReference type="AlphaFoldDB" id="A0A3B0MN78"/>
<dbReference type="InterPro" id="IPR003425">
    <property type="entry name" value="CCB3/YggT"/>
</dbReference>
<feature type="transmembrane region" description="Helical" evidence="2">
    <location>
        <begin position="109"/>
        <end position="128"/>
    </location>
</feature>
<evidence type="ECO:0000256" key="1">
    <source>
        <dbReference type="ARBA" id="ARBA00010894"/>
    </source>
</evidence>
<feature type="transmembrane region" description="Helical" evidence="2">
    <location>
        <begin position="148"/>
        <end position="169"/>
    </location>
</feature>
<gene>
    <name evidence="3" type="ORF">ARTV_1914</name>
</gene>
<evidence type="ECO:0008006" key="4">
    <source>
        <dbReference type="Google" id="ProtNLM"/>
    </source>
</evidence>
<feature type="transmembrane region" description="Helical" evidence="2">
    <location>
        <begin position="6"/>
        <end position="25"/>
    </location>
</feature>
<feature type="transmembrane region" description="Helical" evidence="2">
    <location>
        <begin position="54"/>
        <end position="73"/>
    </location>
</feature>
<organism evidence="3">
    <name type="scientific">Arsenophonus endosymbiont of Trialeurodes vaporariorum</name>
    <dbReference type="NCBI Taxonomy" id="235567"/>
    <lineage>
        <taxon>Bacteria</taxon>
        <taxon>Pseudomonadati</taxon>
        <taxon>Pseudomonadota</taxon>
        <taxon>Gammaproteobacteria</taxon>
        <taxon>Enterobacterales</taxon>
        <taxon>Morganellaceae</taxon>
        <taxon>Arsenophonus</taxon>
    </lineage>
</organism>
<dbReference type="GO" id="GO:0016020">
    <property type="term" value="C:membrane"/>
    <property type="evidence" value="ECO:0007669"/>
    <property type="project" value="InterPro"/>
</dbReference>
<keyword evidence="2" id="KW-0472">Membrane</keyword>
<keyword evidence="2" id="KW-1133">Transmembrane helix</keyword>
<evidence type="ECO:0000256" key="2">
    <source>
        <dbReference type="SAM" id="Phobius"/>
    </source>
</evidence>
<protein>
    <recommendedName>
        <fullName evidence="4">YGGT family protein</fullName>
    </recommendedName>
</protein>
<reference evidence="3" key="1">
    <citation type="submission" date="2018-04" db="EMBL/GenBank/DDBJ databases">
        <authorList>
            <person name="Go L.Y."/>
            <person name="Mitchell J.A."/>
        </authorList>
    </citation>
    <scope>NUCLEOTIDE SEQUENCE</scope>
    <source>
        <strain evidence="3">ARTV</strain>
    </source>
</reference>